<dbReference type="SUPFAM" id="SSF55890">
    <property type="entry name" value="Sporulation response regulatory protein Spo0B"/>
    <property type="match status" value="1"/>
</dbReference>
<evidence type="ECO:0000256" key="6">
    <source>
        <dbReference type="ARBA" id="ARBA00023012"/>
    </source>
</evidence>
<reference evidence="9 10" key="1">
    <citation type="submission" date="2017-07" db="EMBL/GenBank/DDBJ databases">
        <title>Isolation and whole genome analysis of endospore-forming bacteria from heroin.</title>
        <authorList>
            <person name="Kalinowski J."/>
            <person name="Ahrens B."/>
            <person name="Al-Dilaimi A."/>
            <person name="Winkler A."/>
            <person name="Wibberg D."/>
            <person name="Schleenbecker U."/>
            <person name="Ruckert C."/>
            <person name="Wolfel R."/>
            <person name="Grass G."/>
        </authorList>
    </citation>
    <scope>NUCLEOTIDE SEQUENCE [LARGE SCALE GENOMIC DNA]</scope>
    <source>
        <strain evidence="9 10">7523-2</strain>
    </source>
</reference>
<dbReference type="GO" id="GO:0042802">
    <property type="term" value="F:identical protein binding"/>
    <property type="evidence" value="ECO:0007669"/>
    <property type="project" value="TreeGrafter"/>
</dbReference>
<dbReference type="GO" id="GO:0005524">
    <property type="term" value="F:ATP binding"/>
    <property type="evidence" value="ECO:0007669"/>
    <property type="project" value="UniProtKB-KW"/>
</dbReference>
<keyword evidence="2" id="KW-0808">Transferase</keyword>
<dbReference type="InterPro" id="IPR003594">
    <property type="entry name" value="HATPase_dom"/>
</dbReference>
<keyword evidence="5" id="KW-0067">ATP-binding</keyword>
<feature type="coiled-coil region" evidence="7">
    <location>
        <begin position="302"/>
        <end position="329"/>
    </location>
</feature>
<keyword evidence="7" id="KW-0175">Coiled coil</keyword>
<accession>A0A268S233</accession>
<evidence type="ECO:0000313" key="9">
    <source>
        <dbReference type="EMBL" id="PAF26575.1"/>
    </source>
</evidence>
<dbReference type="SUPFAM" id="SSF55874">
    <property type="entry name" value="ATPase domain of HSP90 chaperone/DNA topoisomerase II/histidine kinase"/>
    <property type="match status" value="1"/>
</dbReference>
<keyword evidence="3" id="KW-0547">Nucleotide-binding</keyword>
<evidence type="ECO:0000259" key="8">
    <source>
        <dbReference type="PROSITE" id="PS50109"/>
    </source>
</evidence>
<dbReference type="InterPro" id="IPR036890">
    <property type="entry name" value="HATPase_C_sf"/>
</dbReference>
<comment type="caution">
    <text evidence="9">The sequence shown here is derived from an EMBL/GenBank/DDBJ whole genome shotgun (WGS) entry which is preliminary data.</text>
</comment>
<name>A0A268S233_SHOCL</name>
<dbReference type="Gene3D" id="3.30.565.10">
    <property type="entry name" value="Histidine kinase-like ATPase, C-terminal domain"/>
    <property type="match status" value="1"/>
</dbReference>
<dbReference type="InterPro" id="IPR039506">
    <property type="entry name" value="SPOB_a"/>
</dbReference>
<keyword evidence="1" id="KW-0597">Phosphoprotein</keyword>
<dbReference type="Gene3D" id="1.10.287.130">
    <property type="match status" value="1"/>
</dbReference>
<dbReference type="InterPro" id="IPR005467">
    <property type="entry name" value="His_kinase_dom"/>
</dbReference>
<evidence type="ECO:0000256" key="1">
    <source>
        <dbReference type="ARBA" id="ARBA00022553"/>
    </source>
</evidence>
<sequence length="514" mass="56479">MTVKTRVLAIFSTLVFILIVLFSTVFAYFESVNLKREYEQLSRQTANGLAFMPALSTAITTRDNTEVQAIIDRVRLQANNPLVTVINREGFNVLTEEVVPSSQSLQSTLLFGSYITEHISFQKVEGIQTIAPVYSQTNDAEELVGAVVVQYPQTAINETLEERIWRNVGVGLFGLALSAVGAMIVSKSIQRDTFGYEPAVVASLYQERETLLKAVKEGIVAVDEEGELTLLNPAAEGILAKQELDQTAIQQLGLIEALKTGHSLWDEVRKVNGKVLVVNCRPIGEKGAVTGAIASFRDYSDMRQVKETLEQLQRQSDSLRAQTHEFKNKLYVLMGLLQLGKGEEALAFIIDETNIQHAQTSPLFEKIEDTGVQALILGKMAAAAEKHVHLAVEETSRLFPIPDIPVSDLSIILGNVLDNAIEAAAVAKEKKVLFFASDAGEEFVFDIYDSGFGAKDLVGVDWFEEGISTKGEGRGYGLSNVQKTLRKWNGFIEIKDTGDGTVVSVYIPKWQGGK</sequence>
<dbReference type="InterPro" id="IPR016120">
    <property type="entry name" value="Sig_transdc_His_kin_SpoOB"/>
</dbReference>
<dbReference type="Pfam" id="PF14689">
    <property type="entry name" value="SPOB_a"/>
    <property type="match status" value="1"/>
</dbReference>
<protein>
    <recommendedName>
        <fullName evidence="8">Histidine kinase domain-containing protein</fullName>
    </recommendedName>
</protein>
<organism evidence="9 10">
    <name type="scientific">Shouchella clausii</name>
    <name type="common">Alkalihalobacillus clausii</name>
    <dbReference type="NCBI Taxonomy" id="79880"/>
    <lineage>
        <taxon>Bacteria</taxon>
        <taxon>Bacillati</taxon>
        <taxon>Bacillota</taxon>
        <taxon>Bacilli</taxon>
        <taxon>Bacillales</taxon>
        <taxon>Bacillaceae</taxon>
        <taxon>Shouchella</taxon>
    </lineage>
</organism>
<evidence type="ECO:0000256" key="7">
    <source>
        <dbReference type="SAM" id="Coils"/>
    </source>
</evidence>
<dbReference type="Proteomes" id="UP000216133">
    <property type="component" value="Unassembled WGS sequence"/>
</dbReference>
<evidence type="ECO:0000313" key="10">
    <source>
        <dbReference type="Proteomes" id="UP000216133"/>
    </source>
</evidence>
<dbReference type="PANTHER" id="PTHR40448">
    <property type="entry name" value="TWO-COMPONENT SENSOR HISTIDINE KINASE"/>
    <property type="match status" value="1"/>
</dbReference>
<proteinExistence type="predicted"/>
<keyword evidence="6" id="KW-0902">Two-component regulatory system</keyword>
<evidence type="ECO:0000256" key="5">
    <source>
        <dbReference type="ARBA" id="ARBA00022840"/>
    </source>
</evidence>
<dbReference type="SMART" id="SM00387">
    <property type="entry name" value="HATPase_c"/>
    <property type="match status" value="1"/>
</dbReference>
<dbReference type="InterPro" id="IPR029151">
    <property type="entry name" value="Sensor-like_sf"/>
</dbReference>
<keyword evidence="4" id="KW-0418">Kinase</keyword>
<gene>
    <name evidence="9" type="ORF">CHH61_08135</name>
</gene>
<dbReference type="EMBL" id="NPBS01000035">
    <property type="protein sequence ID" value="PAF26575.1"/>
    <property type="molecule type" value="Genomic_DNA"/>
</dbReference>
<evidence type="ECO:0000256" key="4">
    <source>
        <dbReference type="ARBA" id="ARBA00022777"/>
    </source>
</evidence>
<evidence type="ECO:0000256" key="3">
    <source>
        <dbReference type="ARBA" id="ARBA00022741"/>
    </source>
</evidence>
<dbReference type="InterPro" id="IPR032834">
    <property type="entry name" value="NatK-like_C"/>
</dbReference>
<evidence type="ECO:0000256" key="2">
    <source>
        <dbReference type="ARBA" id="ARBA00022679"/>
    </source>
</evidence>
<dbReference type="RefSeq" id="WP_095319300.1">
    <property type="nucleotide sequence ID" value="NZ_CP155470.1"/>
</dbReference>
<dbReference type="SUPFAM" id="SSF103190">
    <property type="entry name" value="Sensory domain-like"/>
    <property type="match status" value="1"/>
</dbReference>
<dbReference type="PROSITE" id="PS50109">
    <property type="entry name" value="HIS_KIN"/>
    <property type="match status" value="1"/>
</dbReference>
<dbReference type="Pfam" id="PF14501">
    <property type="entry name" value="HATPase_c_5"/>
    <property type="match status" value="1"/>
</dbReference>
<dbReference type="GO" id="GO:0000155">
    <property type="term" value="F:phosphorelay sensor kinase activity"/>
    <property type="evidence" value="ECO:0007669"/>
    <property type="project" value="InterPro"/>
</dbReference>
<dbReference type="PANTHER" id="PTHR40448:SF1">
    <property type="entry name" value="TWO-COMPONENT SENSOR HISTIDINE KINASE"/>
    <property type="match status" value="1"/>
</dbReference>
<feature type="domain" description="Histidine kinase" evidence="8">
    <location>
        <begin position="321"/>
        <end position="511"/>
    </location>
</feature>
<dbReference type="AlphaFoldDB" id="A0A268S233"/>
<dbReference type="Gene3D" id="3.30.450.20">
    <property type="entry name" value="PAS domain"/>
    <property type="match status" value="2"/>
</dbReference>